<organism evidence="7 8">
    <name type="scientific">Chania multitudinisentens RB-25</name>
    <dbReference type="NCBI Taxonomy" id="1441930"/>
    <lineage>
        <taxon>Bacteria</taxon>
        <taxon>Pseudomonadati</taxon>
        <taxon>Pseudomonadota</taxon>
        <taxon>Gammaproteobacteria</taxon>
        <taxon>Enterobacterales</taxon>
        <taxon>Yersiniaceae</taxon>
        <taxon>Chania</taxon>
    </lineage>
</organism>
<keyword evidence="3 5" id="KW-0732">Signal</keyword>
<dbReference type="SUPFAM" id="SSF49401">
    <property type="entry name" value="Bacterial adhesins"/>
    <property type="match status" value="1"/>
</dbReference>
<dbReference type="InterPro" id="IPR050263">
    <property type="entry name" value="Bact_Fimbrial_Adh_Pro"/>
</dbReference>
<dbReference type="EMBL" id="CP007044">
    <property type="protein sequence ID" value="AHG20038.1"/>
    <property type="molecule type" value="Genomic_DNA"/>
</dbReference>
<name>W0L895_9GAMM</name>
<dbReference type="Pfam" id="PF00419">
    <property type="entry name" value="Fimbrial"/>
    <property type="match status" value="1"/>
</dbReference>
<dbReference type="PATRIC" id="fig|1441930.4.peg.2124"/>
<dbReference type="OrthoDB" id="6522787at2"/>
<evidence type="ECO:0000256" key="2">
    <source>
        <dbReference type="ARBA" id="ARBA00006671"/>
    </source>
</evidence>
<evidence type="ECO:0000256" key="4">
    <source>
        <dbReference type="ARBA" id="ARBA00023263"/>
    </source>
</evidence>
<dbReference type="KEGG" id="sfo:Z042_10635"/>
<dbReference type="Gene3D" id="2.60.40.1090">
    <property type="entry name" value="Fimbrial-type adhesion domain"/>
    <property type="match status" value="1"/>
</dbReference>
<dbReference type="InterPro" id="IPR008966">
    <property type="entry name" value="Adhesion_dom_sf"/>
</dbReference>
<feature type="signal peptide" evidence="5">
    <location>
        <begin position="1"/>
        <end position="22"/>
    </location>
</feature>
<dbReference type="STRING" id="1441930.Z042_10635"/>
<sequence>MTTRFWGALLVTLSVCGTSAVAKNQGYGRVYLGGEIVETPCGIASDSLDQTIDFGLISIADAAPGSQPLLISSRRYFQIKLVNCVLASQIKPGVSYHAMNVIFDGAADNEEPELLAVTGAAKGIAIELLTDAGSRLALGSSTADYLLVDDHNVLNFSAQLKLHPGYAQAGEFSSLVKFTLSYL</sequence>
<accession>W0L895</accession>
<comment type="similarity">
    <text evidence="2">Belongs to the fimbrial protein family.</text>
</comment>
<evidence type="ECO:0000256" key="1">
    <source>
        <dbReference type="ARBA" id="ARBA00004561"/>
    </source>
</evidence>
<dbReference type="InterPro" id="IPR036937">
    <property type="entry name" value="Adhesion_dom_fimbrial_sf"/>
</dbReference>
<dbReference type="AlphaFoldDB" id="W0L895"/>
<dbReference type="Proteomes" id="UP000019030">
    <property type="component" value="Chromosome"/>
</dbReference>
<dbReference type="InterPro" id="IPR000259">
    <property type="entry name" value="Adhesion_dom_fimbrial"/>
</dbReference>
<dbReference type="eggNOG" id="COG3539">
    <property type="taxonomic scope" value="Bacteria"/>
</dbReference>
<dbReference type="HOGENOM" id="CLU_088965_0_0_6"/>
<comment type="subcellular location">
    <subcellularLocation>
        <location evidence="1">Fimbrium</location>
    </subcellularLocation>
</comment>
<evidence type="ECO:0000313" key="8">
    <source>
        <dbReference type="Proteomes" id="UP000019030"/>
    </source>
</evidence>
<evidence type="ECO:0000256" key="3">
    <source>
        <dbReference type="ARBA" id="ARBA00022729"/>
    </source>
</evidence>
<proteinExistence type="inferred from homology"/>
<evidence type="ECO:0000259" key="6">
    <source>
        <dbReference type="Pfam" id="PF00419"/>
    </source>
</evidence>
<feature type="chain" id="PRO_5004791898" evidence="5">
    <location>
        <begin position="23"/>
        <end position="183"/>
    </location>
</feature>
<dbReference type="GO" id="GO:0009289">
    <property type="term" value="C:pilus"/>
    <property type="evidence" value="ECO:0007669"/>
    <property type="project" value="UniProtKB-SubCell"/>
</dbReference>
<keyword evidence="4" id="KW-0281">Fimbrium</keyword>
<keyword evidence="8" id="KW-1185">Reference proteome</keyword>
<protein>
    <submittedName>
        <fullName evidence="7">Fimbrial protein</fullName>
    </submittedName>
</protein>
<dbReference type="PANTHER" id="PTHR33420">
    <property type="entry name" value="FIMBRIAL SUBUNIT ELFA-RELATED"/>
    <property type="match status" value="1"/>
</dbReference>
<reference evidence="7 8" key="1">
    <citation type="submission" date="2014-01" db="EMBL/GenBank/DDBJ databases">
        <title>Isolation of Serratia multitudinisentens RB-25 from Ex-Landfill site.</title>
        <authorList>
            <person name="Robson E.H.J."/>
        </authorList>
    </citation>
    <scope>NUCLEOTIDE SEQUENCE [LARGE SCALE GENOMIC DNA]</scope>
    <source>
        <strain evidence="7 8">RB-25</strain>
    </source>
</reference>
<dbReference type="GO" id="GO:0043709">
    <property type="term" value="P:cell adhesion involved in single-species biofilm formation"/>
    <property type="evidence" value="ECO:0007669"/>
    <property type="project" value="TreeGrafter"/>
</dbReference>
<evidence type="ECO:0000313" key="7">
    <source>
        <dbReference type="EMBL" id="AHG20038.1"/>
    </source>
</evidence>
<evidence type="ECO:0000256" key="5">
    <source>
        <dbReference type="SAM" id="SignalP"/>
    </source>
</evidence>
<feature type="domain" description="Fimbrial-type adhesion" evidence="6">
    <location>
        <begin position="32"/>
        <end position="182"/>
    </location>
</feature>
<gene>
    <name evidence="7" type="ORF">Z042_10635</name>
</gene>
<dbReference type="RefSeq" id="WP_024910587.1">
    <property type="nucleotide sequence ID" value="NZ_CP007044.2"/>
</dbReference>
<reference evidence="7 8" key="2">
    <citation type="submission" date="2015-03" db="EMBL/GenBank/DDBJ databases">
        <authorList>
            <person name="Chan K.-G."/>
        </authorList>
    </citation>
    <scope>NUCLEOTIDE SEQUENCE [LARGE SCALE GENOMIC DNA]</scope>
    <source>
        <strain evidence="7 8">RB-25</strain>
    </source>
</reference>
<dbReference type="PANTHER" id="PTHR33420:SF3">
    <property type="entry name" value="FIMBRIAL SUBUNIT ELFA"/>
    <property type="match status" value="1"/>
</dbReference>